<evidence type="ECO:0000313" key="6">
    <source>
        <dbReference type="EMBL" id="MDD7969789.1"/>
    </source>
</evidence>
<comment type="caution">
    <text evidence="6">The sequence shown here is derived from an EMBL/GenBank/DDBJ whole genome shotgun (WGS) entry which is preliminary data.</text>
</comment>
<keyword evidence="7" id="KW-1185">Reference proteome</keyword>
<dbReference type="PANTHER" id="PTHR43785">
    <property type="entry name" value="GAMMA-GLUTAMYLPUTRESCINE SYNTHETASE"/>
    <property type="match status" value="1"/>
</dbReference>
<sequence length="439" mass="47263">MDPHKLQNIRIAIPDLNGQARAKRVPAVQYDKLMRGEAKMPLSALNLDIWGNDIADSPLLFQTGDADGFLRPTERGLLPMPWIGPDAGLLPMSMYHEDGRPFAGDARHALAQVVARLQARGLTAVTATELEFYLIDDSGPEYLPPASPISGRRAMGSATLSLRMLDEFNAFFDALYDGCDAMGIDADTATSEAGPGQFEINLNHGSDPMKMADDTWVFKLLVRRLARQHGMAASFMAKPYAGASGSGLHLHASLLDSDGANIFDNGGHDGSTALHNAIAGTLSSMSDATLIFAPHANSYARLVPGAHAPTAIAWAYENRTASVRVPLGSPKARRLEHRVAGGDVNPYLLMAVVLGGMLLGLEDGLAPPSPITGDAYAQDLPQIPATWSDALTAFEESALMRRIFDPLLIDNMIRTKRQEMAALQGLEPQQVLDLYLETV</sequence>
<keyword evidence="2" id="KW-0436">Ligase</keyword>
<dbReference type="Proteomes" id="UP001431784">
    <property type="component" value="Unassembled WGS sequence"/>
</dbReference>
<feature type="domain" description="GS catalytic" evidence="5">
    <location>
        <begin position="106"/>
        <end position="439"/>
    </location>
</feature>
<name>A0ABT5T420_9RHOB</name>
<dbReference type="InterPro" id="IPR036651">
    <property type="entry name" value="Gln_synt_N_sf"/>
</dbReference>
<dbReference type="PANTHER" id="PTHR43785:SF12">
    <property type="entry name" value="TYPE-1 GLUTAMINE SYNTHETASE 2"/>
    <property type="match status" value="1"/>
</dbReference>
<evidence type="ECO:0000259" key="5">
    <source>
        <dbReference type="PROSITE" id="PS51987"/>
    </source>
</evidence>
<evidence type="ECO:0000256" key="3">
    <source>
        <dbReference type="PROSITE-ProRule" id="PRU01331"/>
    </source>
</evidence>
<dbReference type="SMART" id="SM01230">
    <property type="entry name" value="Gln-synt_C"/>
    <property type="match status" value="1"/>
</dbReference>
<evidence type="ECO:0000256" key="4">
    <source>
        <dbReference type="RuleBase" id="RU000384"/>
    </source>
</evidence>
<proteinExistence type="inferred from homology"/>
<evidence type="ECO:0000313" key="7">
    <source>
        <dbReference type="Proteomes" id="UP001431784"/>
    </source>
</evidence>
<gene>
    <name evidence="6" type="ORF">PUT78_01640</name>
</gene>
<accession>A0ABT5T420</accession>
<dbReference type="InterPro" id="IPR014746">
    <property type="entry name" value="Gln_synth/guanido_kin_cat_dom"/>
</dbReference>
<protein>
    <submittedName>
        <fullName evidence="6">Glutamine synthetase family protein</fullName>
    </submittedName>
</protein>
<dbReference type="Gene3D" id="3.30.590.10">
    <property type="entry name" value="Glutamine synthetase/guanido kinase, catalytic domain"/>
    <property type="match status" value="1"/>
</dbReference>
<dbReference type="EMBL" id="JAQZSM010000001">
    <property type="protein sequence ID" value="MDD7969789.1"/>
    <property type="molecule type" value="Genomic_DNA"/>
</dbReference>
<evidence type="ECO:0000256" key="2">
    <source>
        <dbReference type="ARBA" id="ARBA00022598"/>
    </source>
</evidence>
<dbReference type="SUPFAM" id="SSF54368">
    <property type="entry name" value="Glutamine synthetase, N-terminal domain"/>
    <property type="match status" value="1"/>
</dbReference>
<dbReference type="InterPro" id="IPR008146">
    <property type="entry name" value="Gln_synth_cat_dom"/>
</dbReference>
<dbReference type="PROSITE" id="PS51987">
    <property type="entry name" value="GS_CATALYTIC"/>
    <property type="match status" value="1"/>
</dbReference>
<comment type="similarity">
    <text evidence="3 4">Belongs to the glutamine synthetase family.</text>
</comment>
<dbReference type="Pfam" id="PF00120">
    <property type="entry name" value="Gln-synt_C"/>
    <property type="match status" value="1"/>
</dbReference>
<reference evidence="6" key="1">
    <citation type="submission" date="2023-02" db="EMBL/GenBank/DDBJ databases">
        <title>Description of Roseinatronobacter alkalisoli sp. nov., an alkaliphilic bacerium isolated from soda soil.</title>
        <authorList>
            <person name="Wei W."/>
        </authorList>
    </citation>
    <scope>NUCLEOTIDE SEQUENCE</scope>
    <source>
        <strain evidence="6">HJB301</strain>
    </source>
</reference>
<dbReference type="RefSeq" id="WP_274350293.1">
    <property type="nucleotide sequence ID" value="NZ_JAQZSM010000001.1"/>
</dbReference>
<evidence type="ECO:0000256" key="1">
    <source>
        <dbReference type="ARBA" id="ARBA00001946"/>
    </source>
</evidence>
<dbReference type="SUPFAM" id="SSF55931">
    <property type="entry name" value="Glutamine synthetase/guanido kinase"/>
    <property type="match status" value="1"/>
</dbReference>
<comment type="cofactor">
    <cofactor evidence="1">
        <name>Mg(2+)</name>
        <dbReference type="ChEBI" id="CHEBI:18420"/>
    </cofactor>
</comment>
<organism evidence="6 7">
    <name type="scientific">Roseinatronobacter alkalisoli</name>
    <dbReference type="NCBI Taxonomy" id="3028235"/>
    <lineage>
        <taxon>Bacteria</taxon>
        <taxon>Pseudomonadati</taxon>
        <taxon>Pseudomonadota</taxon>
        <taxon>Alphaproteobacteria</taxon>
        <taxon>Rhodobacterales</taxon>
        <taxon>Paracoccaceae</taxon>
        <taxon>Roseinatronobacter</taxon>
    </lineage>
</organism>